<gene>
    <name evidence="1" type="ORF">U14_02501</name>
</gene>
<proteinExistence type="predicted"/>
<reference evidence="1" key="1">
    <citation type="journal article" date="2015" name="PeerJ">
        <title>First genomic representation of candidate bacterial phylum KSB3 points to enhanced environmental sensing as a trigger of wastewater bulking.</title>
        <authorList>
            <person name="Sekiguchi Y."/>
            <person name="Ohashi A."/>
            <person name="Parks D.H."/>
            <person name="Yamauchi T."/>
            <person name="Tyson G.W."/>
            <person name="Hugenholtz P."/>
        </authorList>
    </citation>
    <scope>NUCLEOTIDE SEQUENCE [LARGE SCALE GENOMIC DNA]</scope>
</reference>
<dbReference type="SUPFAM" id="SSF81301">
    <property type="entry name" value="Nucleotidyltransferase"/>
    <property type="match status" value="1"/>
</dbReference>
<dbReference type="Proteomes" id="UP000030700">
    <property type="component" value="Unassembled WGS sequence"/>
</dbReference>
<accession>A0A081BLJ2</accession>
<organism evidence="1">
    <name type="scientific">Candidatus Moduliflexus flocculans</name>
    <dbReference type="NCBI Taxonomy" id="1499966"/>
    <lineage>
        <taxon>Bacteria</taxon>
        <taxon>Candidatus Moduliflexota</taxon>
        <taxon>Candidatus Moduliflexia</taxon>
        <taxon>Candidatus Moduliflexales</taxon>
        <taxon>Candidatus Moduliflexaceae</taxon>
    </lineage>
</organism>
<dbReference type="Gene3D" id="3.30.460.40">
    <property type="match status" value="1"/>
</dbReference>
<evidence type="ECO:0000313" key="2">
    <source>
        <dbReference type="Proteomes" id="UP000030700"/>
    </source>
</evidence>
<name>A0A081BLJ2_9BACT</name>
<dbReference type="InterPro" id="IPR043519">
    <property type="entry name" value="NT_sf"/>
</dbReference>
<sequence>MVTGSLVSSLQGEPRSTHDIDLVVDIHLSDIPMLIQAFSPPDYYLDDEMIRDAISHHSMFNLLDVNNGEKVDFWILTSEPFDQSRFHRRYREQFLDIEFHVSKAEDTILAKLRWAQLAGGSEKQFRDALRVYEVQLDSLDMSYLKYWVRQLGLESFWQQVIREAESL</sequence>
<protein>
    <submittedName>
        <fullName evidence="1">Uncharacterized protein</fullName>
    </submittedName>
</protein>
<dbReference type="STRING" id="1499966.U14_02501"/>
<dbReference type="EMBL" id="DF820457">
    <property type="protein sequence ID" value="GAK51258.1"/>
    <property type="molecule type" value="Genomic_DNA"/>
</dbReference>
<dbReference type="HOGENOM" id="CLU_118457_0_0_0"/>
<evidence type="ECO:0000313" key="1">
    <source>
        <dbReference type="EMBL" id="GAK51258.1"/>
    </source>
</evidence>
<keyword evidence="2" id="KW-1185">Reference proteome</keyword>
<dbReference type="AlphaFoldDB" id="A0A081BLJ2"/>